<protein>
    <recommendedName>
        <fullName evidence="4">Myb-like domain-containing protein</fullName>
    </recommendedName>
</protein>
<organism evidence="2 3">
    <name type="scientific">Pythium oligandrum</name>
    <name type="common">Mycoparasitic fungus</name>
    <dbReference type="NCBI Taxonomy" id="41045"/>
    <lineage>
        <taxon>Eukaryota</taxon>
        <taxon>Sar</taxon>
        <taxon>Stramenopiles</taxon>
        <taxon>Oomycota</taxon>
        <taxon>Peronosporomycetes</taxon>
        <taxon>Pythiales</taxon>
        <taxon>Pythiaceae</taxon>
        <taxon>Pythium</taxon>
    </lineage>
</organism>
<dbReference type="InterPro" id="IPR001005">
    <property type="entry name" value="SANT/Myb"/>
</dbReference>
<reference evidence="2" key="1">
    <citation type="submission" date="2019-03" db="EMBL/GenBank/DDBJ databases">
        <title>Long read genome sequence of the mycoparasitic Pythium oligandrum ATCC 38472 isolated from sugarbeet rhizosphere.</title>
        <authorList>
            <person name="Gaulin E."/>
        </authorList>
    </citation>
    <scope>NUCLEOTIDE SEQUENCE</scope>
    <source>
        <strain evidence="2">ATCC 38472_TT</strain>
    </source>
</reference>
<evidence type="ECO:0000313" key="2">
    <source>
        <dbReference type="EMBL" id="TMW66631.1"/>
    </source>
</evidence>
<feature type="region of interest" description="Disordered" evidence="1">
    <location>
        <begin position="58"/>
        <end position="85"/>
    </location>
</feature>
<dbReference type="CDD" id="cd00167">
    <property type="entry name" value="SANT"/>
    <property type="match status" value="1"/>
</dbReference>
<gene>
    <name evidence="2" type="ORF">Poli38472_014607</name>
</gene>
<dbReference type="Gene3D" id="1.10.10.60">
    <property type="entry name" value="Homeodomain-like"/>
    <property type="match status" value="1"/>
</dbReference>
<evidence type="ECO:0000256" key="1">
    <source>
        <dbReference type="SAM" id="MobiDB-lite"/>
    </source>
</evidence>
<proteinExistence type="predicted"/>
<keyword evidence="3" id="KW-1185">Reference proteome</keyword>
<dbReference type="AlphaFoldDB" id="A0A8K1FL05"/>
<dbReference type="EMBL" id="SPLM01000008">
    <property type="protein sequence ID" value="TMW66631.1"/>
    <property type="molecule type" value="Genomic_DNA"/>
</dbReference>
<sequence length="104" mass="11959">MAPRWEPEEIELLLRIAKTSTSYEELAAQMRGRTPASCRQKCLRMHLKLATRQLTTKVKTKTKTKIKMKPRLTPQSEPAHTPVPVPEAKSTLSLVAGYFYDMMW</sequence>
<dbReference type="Proteomes" id="UP000794436">
    <property type="component" value="Unassembled WGS sequence"/>
</dbReference>
<feature type="compositionally biased region" description="Basic residues" evidence="1">
    <location>
        <begin position="58"/>
        <end position="70"/>
    </location>
</feature>
<accession>A0A8K1FL05</accession>
<name>A0A8K1FL05_PYTOL</name>
<comment type="caution">
    <text evidence="2">The sequence shown here is derived from an EMBL/GenBank/DDBJ whole genome shotgun (WGS) entry which is preliminary data.</text>
</comment>
<evidence type="ECO:0008006" key="4">
    <source>
        <dbReference type="Google" id="ProtNLM"/>
    </source>
</evidence>
<evidence type="ECO:0000313" key="3">
    <source>
        <dbReference type="Proteomes" id="UP000794436"/>
    </source>
</evidence>